<dbReference type="AlphaFoldDB" id="A0A1Y4L622"/>
<evidence type="ECO:0000259" key="1">
    <source>
        <dbReference type="Pfam" id="PF07796"/>
    </source>
</evidence>
<dbReference type="Proteomes" id="UP000195897">
    <property type="component" value="Unassembled WGS sequence"/>
</dbReference>
<proteinExistence type="predicted"/>
<sequence>MARKYKNEKMPGSVKKLLASGRSRAYNGGKTGQEGEKGTMRTAFIGCMVMNREISHLVSESQNPIRTWWLRQGLHDTPDILRHELQRIIDEIERENEMLRENQRFEVICLGYGLCSNGVVGLRPRSLPLVIPRCDDCISLFLGSADRYRKLFAEHKGIYWYNPGWIEQAFTPSTENYRVQRAQYAELYGEENADFLMESTNSWMHGYESCGYITCPLRRYPEYEAYTKQAAQDFGWTYFEEPGEMGYFEALLHGPWDEERFLVCHPGERVQADYSNKKICAVKIDETEA</sequence>
<evidence type="ECO:0000313" key="2">
    <source>
        <dbReference type="EMBL" id="OUP52218.1"/>
    </source>
</evidence>
<dbReference type="InterPro" id="IPR012437">
    <property type="entry name" value="DUF1638"/>
</dbReference>
<protein>
    <recommendedName>
        <fullName evidence="1">DUF1638 domain-containing protein</fullName>
    </recommendedName>
</protein>
<name>A0A1Y4L622_9FIRM</name>
<dbReference type="EMBL" id="NFKK01000012">
    <property type="protein sequence ID" value="OUP52218.1"/>
    <property type="molecule type" value="Genomic_DNA"/>
</dbReference>
<reference evidence="3" key="1">
    <citation type="submission" date="2017-04" db="EMBL/GenBank/DDBJ databases">
        <title>Function of individual gut microbiota members based on whole genome sequencing of pure cultures obtained from chicken caecum.</title>
        <authorList>
            <person name="Medvecky M."/>
            <person name="Cejkova D."/>
            <person name="Polansky O."/>
            <person name="Karasova D."/>
            <person name="Kubasova T."/>
            <person name="Cizek A."/>
            <person name="Rychlik I."/>
        </authorList>
    </citation>
    <scope>NUCLEOTIDE SEQUENCE [LARGE SCALE GENOMIC DNA]</scope>
    <source>
        <strain evidence="3">An180</strain>
    </source>
</reference>
<accession>A0A1Y4L622</accession>
<comment type="caution">
    <text evidence="2">The sequence shown here is derived from an EMBL/GenBank/DDBJ whole genome shotgun (WGS) entry which is preliminary data.</text>
</comment>
<gene>
    <name evidence="2" type="ORF">B5F17_10040</name>
</gene>
<evidence type="ECO:0000313" key="3">
    <source>
        <dbReference type="Proteomes" id="UP000195897"/>
    </source>
</evidence>
<dbReference type="Pfam" id="PF07796">
    <property type="entry name" value="DUF1638"/>
    <property type="match status" value="1"/>
</dbReference>
<organism evidence="2 3">
    <name type="scientific">Butyricicoccus pullicaecorum</name>
    <dbReference type="NCBI Taxonomy" id="501571"/>
    <lineage>
        <taxon>Bacteria</taxon>
        <taxon>Bacillati</taxon>
        <taxon>Bacillota</taxon>
        <taxon>Clostridia</taxon>
        <taxon>Eubacteriales</taxon>
        <taxon>Butyricicoccaceae</taxon>
        <taxon>Butyricicoccus</taxon>
    </lineage>
</organism>
<feature type="domain" description="DUF1638" evidence="1">
    <location>
        <begin position="69"/>
        <end position="252"/>
    </location>
</feature>